<dbReference type="Proteomes" id="UP001301152">
    <property type="component" value="Unassembled WGS sequence"/>
</dbReference>
<protein>
    <recommendedName>
        <fullName evidence="7">Glutaredoxin</fullName>
    </recommendedName>
</protein>
<dbReference type="PROSITE" id="PS51354">
    <property type="entry name" value="GLUTAREDOXIN_2"/>
    <property type="match status" value="1"/>
</dbReference>
<sequence length="86" mass="9232">MPVVEIYTQPGCPYCVRAVDLLRSKGVEMKEINAPRGTAERQEAIERSGGAQTVPQIFIGDQALGGCTELMGLDRAGKLDNLLGIN</sequence>
<comment type="caution">
    <text evidence="9">The sequence shown here is derived from an EMBL/GenBank/DDBJ whole genome shotgun (WGS) entry which is preliminary data.</text>
</comment>
<keyword evidence="6 7" id="KW-0676">Redox-active center</keyword>
<reference evidence="9 10" key="1">
    <citation type="submission" date="2022-11" db="EMBL/GenBank/DDBJ databases">
        <title>Genome sequencing of Acetobacter type strain.</title>
        <authorList>
            <person name="Heo J."/>
            <person name="Lee D."/>
            <person name="Han B.-H."/>
            <person name="Hong S.-B."/>
            <person name="Kwon S.-W."/>
        </authorList>
    </citation>
    <scope>NUCLEOTIDE SEQUENCE [LARGE SCALE GENOMIC DNA]</scope>
    <source>
        <strain evidence="9 10">KACC 21253</strain>
    </source>
</reference>
<evidence type="ECO:0000256" key="1">
    <source>
        <dbReference type="ARBA" id="ARBA00002549"/>
    </source>
</evidence>
<evidence type="ECO:0000256" key="2">
    <source>
        <dbReference type="ARBA" id="ARBA00007787"/>
    </source>
</evidence>
<dbReference type="InterPro" id="IPR014025">
    <property type="entry name" value="Glutaredoxin_subgr"/>
</dbReference>
<dbReference type="InterPro" id="IPR036249">
    <property type="entry name" value="Thioredoxin-like_sf"/>
</dbReference>
<dbReference type="PROSITE" id="PS00195">
    <property type="entry name" value="GLUTAREDOXIN_1"/>
    <property type="match status" value="1"/>
</dbReference>
<evidence type="ECO:0000256" key="6">
    <source>
        <dbReference type="ARBA" id="ARBA00023284"/>
    </source>
</evidence>
<dbReference type="NCBIfam" id="TIGR02181">
    <property type="entry name" value="GRX_bact"/>
    <property type="match status" value="1"/>
</dbReference>
<evidence type="ECO:0000259" key="8">
    <source>
        <dbReference type="Pfam" id="PF00462"/>
    </source>
</evidence>
<dbReference type="InterPro" id="IPR011900">
    <property type="entry name" value="GRX_bact"/>
</dbReference>
<dbReference type="InterPro" id="IPR011767">
    <property type="entry name" value="GLR_AS"/>
</dbReference>
<keyword evidence="10" id="KW-1185">Reference proteome</keyword>
<dbReference type="RefSeq" id="WP_086554159.1">
    <property type="nucleotide sequence ID" value="NZ_JAERKX010000002.1"/>
</dbReference>
<keyword evidence="3 7" id="KW-0813">Transport</keyword>
<comment type="function">
    <text evidence="1 7">Has a glutathione-disulfide oxidoreductase activity in the presence of NADPH and glutathione reductase. Reduces low molecular weight disulfides and proteins.</text>
</comment>
<proteinExistence type="inferred from homology"/>
<organism evidence="9 10">
    <name type="scientific">Acetobacter thailandicus</name>
    <dbReference type="NCBI Taxonomy" id="1502842"/>
    <lineage>
        <taxon>Bacteria</taxon>
        <taxon>Pseudomonadati</taxon>
        <taxon>Pseudomonadota</taxon>
        <taxon>Alphaproteobacteria</taxon>
        <taxon>Acetobacterales</taxon>
        <taxon>Acetobacteraceae</taxon>
        <taxon>Acetobacter</taxon>
    </lineage>
</organism>
<keyword evidence="7" id="KW-0963">Cytoplasm</keyword>
<dbReference type="PANTHER" id="PTHR45694:SF18">
    <property type="entry name" value="GLUTAREDOXIN-1-RELATED"/>
    <property type="match status" value="1"/>
</dbReference>
<dbReference type="Pfam" id="PF00462">
    <property type="entry name" value="Glutaredoxin"/>
    <property type="match status" value="1"/>
</dbReference>
<evidence type="ECO:0000313" key="9">
    <source>
        <dbReference type="EMBL" id="MCX2564118.1"/>
    </source>
</evidence>
<evidence type="ECO:0000256" key="3">
    <source>
        <dbReference type="ARBA" id="ARBA00022448"/>
    </source>
</evidence>
<keyword evidence="5" id="KW-1015">Disulfide bond</keyword>
<gene>
    <name evidence="9" type="primary">grxC</name>
    <name evidence="9" type="ORF">OQ497_09115</name>
</gene>
<feature type="domain" description="Glutaredoxin" evidence="8">
    <location>
        <begin position="4"/>
        <end position="62"/>
    </location>
</feature>
<evidence type="ECO:0000256" key="5">
    <source>
        <dbReference type="ARBA" id="ARBA00023157"/>
    </source>
</evidence>
<evidence type="ECO:0000256" key="4">
    <source>
        <dbReference type="ARBA" id="ARBA00022982"/>
    </source>
</evidence>
<dbReference type="CDD" id="cd03418">
    <property type="entry name" value="GRX_GRXb_1_3_like"/>
    <property type="match status" value="1"/>
</dbReference>
<name>A0ABT3QFQ3_9PROT</name>
<dbReference type="PANTHER" id="PTHR45694">
    <property type="entry name" value="GLUTAREDOXIN 2"/>
    <property type="match status" value="1"/>
</dbReference>
<comment type="similarity">
    <text evidence="2 7">Belongs to the glutaredoxin family.</text>
</comment>
<dbReference type="Gene3D" id="3.40.30.10">
    <property type="entry name" value="Glutaredoxin"/>
    <property type="match status" value="1"/>
</dbReference>
<dbReference type="PRINTS" id="PR00160">
    <property type="entry name" value="GLUTAREDOXIN"/>
</dbReference>
<dbReference type="SUPFAM" id="SSF52833">
    <property type="entry name" value="Thioredoxin-like"/>
    <property type="match status" value="1"/>
</dbReference>
<evidence type="ECO:0000256" key="7">
    <source>
        <dbReference type="RuleBase" id="RU364065"/>
    </source>
</evidence>
<evidence type="ECO:0000313" key="10">
    <source>
        <dbReference type="Proteomes" id="UP001301152"/>
    </source>
</evidence>
<dbReference type="InterPro" id="IPR002109">
    <property type="entry name" value="Glutaredoxin"/>
</dbReference>
<dbReference type="EMBL" id="JAPIUZ010000004">
    <property type="protein sequence ID" value="MCX2564118.1"/>
    <property type="molecule type" value="Genomic_DNA"/>
</dbReference>
<keyword evidence="4 7" id="KW-0249">Electron transport</keyword>
<accession>A0ABT3QFQ3</accession>